<evidence type="ECO:0000313" key="2">
    <source>
        <dbReference type="Proteomes" id="UP001232148"/>
    </source>
</evidence>
<evidence type="ECO:0000313" key="1">
    <source>
        <dbReference type="EMBL" id="KAK2024448.1"/>
    </source>
</evidence>
<dbReference type="Proteomes" id="UP001232148">
    <property type="component" value="Unassembled WGS sequence"/>
</dbReference>
<dbReference type="AlphaFoldDB" id="A0AAD9M0A3"/>
<accession>A0AAD9M0A3</accession>
<name>A0AAD9M0A3_9PEZI</name>
<protein>
    <submittedName>
        <fullName evidence="1">Uncharacterized protein</fullName>
    </submittedName>
</protein>
<keyword evidence="2" id="KW-1185">Reference proteome</keyword>
<comment type="caution">
    <text evidence="1">The sequence shown here is derived from an EMBL/GenBank/DDBJ whole genome shotgun (WGS) entry which is preliminary data.</text>
</comment>
<reference evidence="1" key="1">
    <citation type="submission" date="2021-06" db="EMBL/GenBank/DDBJ databases">
        <title>Comparative genomics, transcriptomics and evolutionary studies reveal genomic signatures of adaptation to plant cell wall in hemibiotrophic fungi.</title>
        <authorList>
            <consortium name="DOE Joint Genome Institute"/>
            <person name="Baroncelli R."/>
            <person name="Diaz J.F."/>
            <person name="Benocci T."/>
            <person name="Peng M."/>
            <person name="Battaglia E."/>
            <person name="Haridas S."/>
            <person name="Andreopoulos W."/>
            <person name="Labutti K."/>
            <person name="Pangilinan J."/>
            <person name="Floch G.L."/>
            <person name="Makela M.R."/>
            <person name="Henrissat B."/>
            <person name="Grigoriev I.V."/>
            <person name="Crouch J.A."/>
            <person name="De Vries R.P."/>
            <person name="Sukno S.A."/>
            <person name="Thon M.R."/>
        </authorList>
    </citation>
    <scope>NUCLEOTIDE SEQUENCE</scope>
    <source>
        <strain evidence="1">MAFF235873</strain>
    </source>
</reference>
<gene>
    <name evidence="1" type="ORF">LX32DRAFT_100453</name>
</gene>
<sequence>MAVLHQKTAIHGKTGWFKTRNDAKVPRSQRTSPAATVPFTCRVCLCICMHPVPTAAASPKISQAPNDGWSRISGALASFLIPRRIFSIFAAQIAVAPSDSSRATTTSPIEPNKAAPRTREGRMRIAVSYLHCIVHLPTYRPTYLRTKPRGPASTYLPAYLPVRHPPRPSDQRLPACLSAFPRSTPACCVNQSHFPYETPS</sequence>
<proteinExistence type="predicted"/>
<organism evidence="1 2">
    <name type="scientific">Colletotrichum zoysiae</name>
    <dbReference type="NCBI Taxonomy" id="1216348"/>
    <lineage>
        <taxon>Eukaryota</taxon>
        <taxon>Fungi</taxon>
        <taxon>Dikarya</taxon>
        <taxon>Ascomycota</taxon>
        <taxon>Pezizomycotina</taxon>
        <taxon>Sordariomycetes</taxon>
        <taxon>Hypocreomycetidae</taxon>
        <taxon>Glomerellales</taxon>
        <taxon>Glomerellaceae</taxon>
        <taxon>Colletotrichum</taxon>
        <taxon>Colletotrichum graminicola species complex</taxon>
    </lineage>
</organism>
<dbReference type="EMBL" id="MU842965">
    <property type="protein sequence ID" value="KAK2024448.1"/>
    <property type="molecule type" value="Genomic_DNA"/>
</dbReference>